<name>A0A5N6QY38_9ROSI</name>
<dbReference type="PROSITE" id="PS00086">
    <property type="entry name" value="CYTOCHROME_P450"/>
    <property type="match status" value="1"/>
</dbReference>
<dbReference type="GO" id="GO:0006629">
    <property type="term" value="P:lipid metabolic process"/>
    <property type="evidence" value="ECO:0007669"/>
    <property type="project" value="UniProtKB-ARBA"/>
</dbReference>
<comment type="cofactor">
    <cofactor evidence="1 8">
        <name>heme</name>
        <dbReference type="ChEBI" id="CHEBI:30413"/>
    </cofactor>
</comment>
<dbReference type="AlphaFoldDB" id="A0A5N6QY38"/>
<dbReference type="Gene3D" id="1.10.630.10">
    <property type="entry name" value="Cytochrome P450"/>
    <property type="match status" value="2"/>
</dbReference>
<feature type="binding site" description="axial binding residue" evidence="8">
    <location>
        <position position="403"/>
    </location>
    <ligand>
        <name>heme</name>
        <dbReference type="ChEBI" id="CHEBI:30413"/>
    </ligand>
    <ligandPart>
        <name>Fe</name>
        <dbReference type="ChEBI" id="CHEBI:18248"/>
    </ligandPart>
</feature>
<evidence type="ECO:0000256" key="5">
    <source>
        <dbReference type="ARBA" id="ARBA00023002"/>
    </source>
</evidence>
<dbReference type="Pfam" id="PF00067">
    <property type="entry name" value="p450"/>
    <property type="match status" value="2"/>
</dbReference>
<accession>A0A5N6QY38</accession>
<dbReference type="Proteomes" id="UP000327013">
    <property type="component" value="Chromosome 3"/>
</dbReference>
<dbReference type="GO" id="GO:0020037">
    <property type="term" value="F:heme binding"/>
    <property type="evidence" value="ECO:0007669"/>
    <property type="project" value="InterPro"/>
</dbReference>
<keyword evidence="5 9" id="KW-0560">Oxidoreductase</keyword>
<keyword evidence="3 8" id="KW-0349">Heme</keyword>
<evidence type="ECO:0000256" key="7">
    <source>
        <dbReference type="ARBA" id="ARBA00023033"/>
    </source>
</evidence>
<dbReference type="CDD" id="cd11064">
    <property type="entry name" value="CYP86A"/>
    <property type="match status" value="1"/>
</dbReference>
<evidence type="ECO:0000313" key="10">
    <source>
        <dbReference type="EMBL" id="KAE8021475.1"/>
    </source>
</evidence>
<evidence type="ECO:0000256" key="2">
    <source>
        <dbReference type="ARBA" id="ARBA00010617"/>
    </source>
</evidence>
<organism evidence="10 11">
    <name type="scientific">Carpinus fangiana</name>
    <dbReference type="NCBI Taxonomy" id="176857"/>
    <lineage>
        <taxon>Eukaryota</taxon>
        <taxon>Viridiplantae</taxon>
        <taxon>Streptophyta</taxon>
        <taxon>Embryophyta</taxon>
        <taxon>Tracheophyta</taxon>
        <taxon>Spermatophyta</taxon>
        <taxon>Magnoliopsida</taxon>
        <taxon>eudicotyledons</taxon>
        <taxon>Gunneridae</taxon>
        <taxon>Pentapetalae</taxon>
        <taxon>rosids</taxon>
        <taxon>fabids</taxon>
        <taxon>Fagales</taxon>
        <taxon>Betulaceae</taxon>
        <taxon>Carpinus</taxon>
    </lineage>
</organism>
<dbReference type="InterPro" id="IPR017972">
    <property type="entry name" value="Cyt_P450_CS"/>
</dbReference>
<evidence type="ECO:0000256" key="4">
    <source>
        <dbReference type="ARBA" id="ARBA00022723"/>
    </source>
</evidence>
<evidence type="ECO:0000313" key="11">
    <source>
        <dbReference type="Proteomes" id="UP000327013"/>
    </source>
</evidence>
<dbReference type="EMBL" id="CM017323">
    <property type="protein sequence ID" value="KAE8021475.1"/>
    <property type="molecule type" value="Genomic_DNA"/>
</dbReference>
<proteinExistence type="inferred from homology"/>
<keyword evidence="4 8" id="KW-0479">Metal-binding</keyword>
<dbReference type="GO" id="GO:0004497">
    <property type="term" value="F:monooxygenase activity"/>
    <property type="evidence" value="ECO:0007669"/>
    <property type="project" value="UniProtKB-KW"/>
</dbReference>
<reference evidence="10 11" key="1">
    <citation type="submission" date="2019-06" db="EMBL/GenBank/DDBJ databases">
        <title>A chromosomal-level reference genome of Carpinus fangiana (Coryloideae, Betulaceae).</title>
        <authorList>
            <person name="Yang X."/>
            <person name="Wang Z."/>
            <person name="Zhang L."/>
            <person name="Hao G."/>
            <person name="Liu J."/>
            <person name="Yang Y."/>
        </authorList>
    </citation>
    <scope>NUCLEOTIDE SEQUENCE [LARGE SCALE GENOMIC DNA]</scope>
    <source>
        <strain evidence="10">Cfa_2016G</strain>
        <tissue evidence="10">Leaf</tissue>
    </source>
</reference>
<dbReference type="GO" id="GO:0016705">
    <property type="term" value="F:oxidoreductase activity, acting on paired donors, with incorporation or reduction of molecular oxygen"/>
    <property type="evidence" value="ECO:0007669"/>
    <property type="project" value="InterPro"/>
</dbReference>
<dbReference type="InterPro" id="IPR001128">
    <property type="entry name" value="Cyt_P450"/>
</dbReference>
<evidence type="ECO:0000256" key="1">
    <source>
        <dbReference type="ARBA" id="ARBA00001971"/>
    </source>
</evidence>
<evidence type="ECO:0000256" key="3">
    <source>
        <dbReference type="ARBA" id="ARBA00022617"/>
    </source>
</evidence>
<dbReference type="SUPFAM" id="SSF48264">
    <property type="entry name" value="Cytochrome P450"/>
    <property type="match status" value="1"/>
</dbReference>
<evidence type="ECO:0000256" key="9">
    <source>
        <dbReference type="RuleBase" id="RU000461"/>
    </source>
</evidence>
<sequence length="457" mass="53029">MAMLSYAEIAVAFLCFLFLWHWKWNRDSLAIINWPFVGMLPRLIQNVQDVHEFATQILKHYGGTFEFKGPWFTNMNFVITSDPTNIHHILSRNFSNYQKGPKFREVFEPFGDGIINSDSDSWRYQRKLIQSMIKNKKYECLLEKVYLGKVESGLISILDHFSSAGIEVDLQDVFQRYTFDNRWLQIGEEKKLINAWKVFDQFLYQCISSKREELSQKMEEANFDLLTACIEVEQDGGGERDGFTKSNNFLRDMALGLMVAGKDTISSGLTWFIWLVATHPSVEAKIVEEMREHFLVNNEIKWDIKEISKLVYLHGAICESLRLFPPAPFELLYAVDSDILASGHRIDPNTKMVYCPYAMGRMESTWGEDCLEFKPERWISKFGRIMHVPSYKFIAFNAGPRTCLGKDMAFIQMKIVASTIIWNYRVKVVKGHPVLPSISFILHTKHGLKVTVTKRDF</sequence>
<keyword evidence="6 8" id="KW-0408">Iron</keyword>
<evidence type="ECO:0000256" key="6">
    <source>
        <dbReference type="ARBA" id="ARBA00023004"/>
    </source>
</evidence>
<comment type="similarity">
    <text evidence="2 9">Belongs to the cytochrome P450 family.</text>
</comment>
<dbReference type="GO" id="GO:0005506">
    <property type="term" value="F:iron ion binding"/>
    <property type="evidence" value="ECO:0007669"/>
    <property type="project" value="InterPro"/>
</dbReference>
<protein>
    <recommendedName>
        <fullName evidence="12">Cytochrome P450</fullName>
    </recommendedName>
</protein>
<evidence type="ECO:0008006" key="12">
    <source>
        <dbReference type="Google" id="ProtNLM"/>
    </source>
</evidence>
<dbReference type="OrthoDB" id="1470350at2759"/>
<evidence type="ECO:0000256" key="8">
    <source>
        <dbReference type="PIRSR" id="PIRSR602401-1"/>
    </source>
</evidence>
<dbReference type="PRINTS" id="PR00385">
    <property type="entry name" value="P450"/>
</dbReference>
<dbReference type="InterPro" id="IPR036396">
    <property type="entry name" value="Cyt_P450_sf"/>
</dbReference>
<gene>
    <name evidence="10" type="ORF">FH972_007361</name>
</gene>
<keyword evidence="11" id="KW-1185">Reference proteome</keyword>
<keyword evidence="7 9" id="KW-0503">Monooxygenase</keyword>
<dbReference type="InterPro" id="IPR002401">
    <property type="entry name" value="Cyt_P450_E_grp-I"/>
</dbReference>
<dbReference type="PRINTS" id="PR00463">
    <property type="entry name" value="EP450I"/>
</dbReference>
<dbReference type="PANTHER" id="PTHR24296">
    <property type="entry name" value="CYTOCHROME P450"/>
    <property type="match status" value="1"/>
</dbReference>